<dbReference type="EMBL" id="GBXM01093656">
    <property type="protein sequence ID" value="JAH14921.1"/>
    <property type="molecule type" value="Transcribed_RNA"/>
</dbReference>
<evidence type="ECO:0000313" key="2">
    <source>
        <dbReference type="EMBL" id="JAH14921.1"/>
    </source>
</evidence>
<reference evidence="2" key="2">
    <citation type="journal article" date="2015" name="Fish Shellfish Immunol.">
        <title>Early steps in the European eel (Anguilla anguilla)-Vibrio vulnificus interaction in the gills: Role of the RtxA13 toxin.</title>
        <authorList>
            <person name="Callol A."/>
            <person name="Pajuelo D."/>
            <person name="Ebbesson L."/>
            <person name="Teles M."/>
            <person name="MacKenzie S."/>
            <person name="Amaro C."/>
        </authorList>
    </citation>
    <scope>NUCLEOTIDE SEQUENCE</scope>
</reference>
<protein>
    <submittedName>
        <fullName evidence="2">Uncharacterized protein</fullName>
    </submittedName>
</protein>
<proteinExistence type="predicted"/>
<name>A0A0E9QDI1_ANGAN</name>
<evidence type="ECO:0000256" key="1">
    <source>
        <dbReference type="SAM" id="MobiDB-lite"/>
    </source>
</evidence>
<accession>A0A0E9QDI1</accession>
<feature type="region of interest" description="Disordered" evidence="1">
    <location>
        <begin position="1"/>
        <end position="23"/>
    </location>
</feature>
<sequence>MCTIVKTHLLSPPPYPRGKPEGT</sequence>
<organism evidence="2">
    <name type="scientific">Anguilla anguilla</name>
    <name type="common">European freshwater eel</name>
    <name type="synonym">Muraena anguilla</name>
    <dbReference type="NCBI Taxonomy" id="7936"/>
    <lineage>
        <taxon>Eukaryota</taxon>
        <taxon>Metazoa</taxon>
        <taxon>Chordata</taxon>
        <taxon>Craniata</taxon>
        <taxon>Vertebrata</taxon>
        <taxon>Euteleostomi</taxon>
        <taxon>Actinopterygii</taxon>
        <taxon>Neopterygii</taxon>
        <taxon>Teleostei</taxon>
        <taxon>Anguilliformes</taxon>
        <taxon>Anguillidae</taxon>
        <taxon>Anguilla</taxon>
    </lineage>
</organism>
<dbReference type="AlphaFoldDB" id="A0A0E9QDI1"/>
<reference evidence="2" key="1">
    <citation type="submission" date="2014-11" db="EMBL/GenBank/DDBJ databases">
        <authorList>
            <person name="Amaro Gonzalez C."/>
        </authorList>
    </citation>
    <scope>NUCLEOTIDE SEQUENCE</scope>
</reference>